<evidence type="ECO:0000313" key="3">
    <source>
        <dbReference type="EMBL" id="ROO26281.1"/>
    </source>
</evidence>
<protein>
    <recommendedName>
        <fullName evidence="2">DUF302 domain-containing protein</fullName>
    </recommendedName>
</protein>
<feature type="domain" description="DUF302" evidence="2">
    <location>
        <begin position="63"/>
        <end position="119"/>
    </location>
</feature>
<evidence type="ECO:0000259" key="2">
    <source>
        <dbReference type="Pfam" id="PF03625"/>
    </source>
</evidence>
<dbReference type="Proteomes" id="UP000283993">
    <property type="component" value="Unassembled WGS sequence"/>
</dbReference>
<feature type="signal peptide" evidence="1">
    <location>
        <begin position="1"/>
        <end position="23"/>
    </location>
</feature>
<dbReference type="InterPro" id="IPR035923">
    <property type="entry name" value="TT1751-like_sf"/>
</dbReference>
<dbReference type="InterPro" id="IPR005180">
    <property type="entry name" value="DUF302"/>
</dbReference>
<dbReference type="EMBL" id="AYKH01000023">
    <property type="protein sequence ID" value="ROO26281.1"/>
    <property type="molecule type" value="Genomic_DNA"/>
</dbReference>
<name>A0A423PL41_9GAMM</name>
<organism evidence="3 4">
    <name type="scientific">Salinisphaera orenii MK-B5</name>
    <dbReference type="NCBI Taxonomy" id="856730"/>
    <lineage>
        <taxon>Bacteria</taxon>
        <taxon>Pseudomonadati</taxon>
        <taxon>Pseudomonadota</taxon>
        <taxon>Gammaproteobacteria</taxon>
        <taxon>Salinisphaerales</taxon>
        <taxon>Salinisphaeraceae</taxon>
        <taxon>Salinisphaera</taxon>
    </lineage>
</organism>
<evidence type="ECO:0000313" key="4">
    <source>
        <dbReference type="Proteomes" id="UP000283993"/>
    </source>
</evidence>
<comment type="caution">
    <text evidence="3">The sequence shown here is derived from an EMBL/GenBank/DDBJ whole genome shotgun (WGS) entry which is preliminary data.</text>
</comment>
<dbReference type="SUPFAM" id="SSF103247">
    <property type="entry name" value="TT1751-like"/>
    <property type="match status" value="1"/>
</dbReference>
<reference evidence="3 4" key="1">
    <citation type="submission" date="2013-10" db="EMBL/GenBank/DDBJ databases">
        <title>Salinisphaera orenii MK-B5 Genome Sequencing.</title>
        <authorList>
            <person name="Lai Q."/>
            <person name="Li C."/>
            <person name="Shao Z."/>
        </authorList>
    </citation>
    <scope>NUCLEOTIDE SEQUENCE [LARGE SCALE GENOMIC DNA]</scope>
    <source>
        <strain evidence="3 4">MK-B5</strain>
    </source>
</reference>
<dbReference type="PANTHER" id="PTHR38342">
    <property type="entry name" value="SLR5037 PROTEIN"/>
    <property type="match status" value="1"/>
</dbReference>
<dbReference type="RefSeq" id="WP_123631528.1">
    <property type="nucleotide sequence ID" value="NZ_AYKH01000023.1"/>
</dbReference>
<accession>A0A423PL41</accession>
<dbReference type="CDD" id="cd14797">
    <property type="entry name" value="DUF302"/>
    <property type="match status" value="1"/>
</dbReference>
<feature type="chain" id="PRO_5019251585" description="DUF302 domain-containing protein" evidence="1">
    <location>
        <begin position="24"/>
        <end position="159"/>
    </location>
</feature>
<gene>
    <name evidence="3" type="ORF">SAOR_11355</name>
</gene>
<proteinExistence type="predicted"/>
<dbReference type="PANTHER" id="PTHR38342:SF1">
    <property type="entry name" value="SLR5037 PROTEIN"/>
    <property type="match status" value="1"/>
</dbReference>
<dbReference type="AlphaFoldDB" id="A0A423PL41"/>
<sequence length="159" mass="17565">MALYFTRLALLVFLVLGASAATAQAQREHYDRVAPADKQFADVVLDLEQAIGDENFAIVGRNDIGDAVRRRGHADFPDAVIVQFCNLEYARRVIEIDPSYMLYMPCRVVAFEQDGRVHAASLLLPTATECAPFNELATTINAAIRRIVDFAVVPLVPSK</sequence>
<dbReference type="Pfam" id="PF03625">
    <property type="entry name" value="DUF302"/>
    <property type="match status" value="1"/>
</dbReference>
<keyword evidence="4" id="KW-1185">Reference proteome</keyword>
<evidence type="ECO:0000256" key="1">
    <source>
        <dbReference type="SAM" id="SignalP"/>
    </source>
</evidence>
<dbReference type="Gene3D" id="3.30.310.70">
    <property type="entry name" value="TT1751-like domain"/>
    <property type="match status" value="1"/>
</dbReference>
<keyword evidence="1" id="KW-0732">Signal</keyword>